<feature type="non-terminal residue" evidence="3">
    <location>
        <position position="1"/>
    </location>
</feature>
<dbReference type="EMBL" id="JAMKFB020000014">
    <property type="protein sequence ID" value="KAL0176349.1"/>
    <property type="molecule type" value="Genomic_DNA"/>
</dbReference>
<keyword evidence="2" id="KW-0732">Signal</keyword>
<name>A0ABD0PR47_CIRMR</name>
<evidence type="ECO:0000313" key="4">
    <source>
        <dbReference type="Proteomes" id="UP001529510"/>
    </source>
</evidence>
<sequence length="61" mass="6915">HPDLCSCSCRLFSLVFVWIVRVGCRRVFFVPAPDSRHHHGTHSTLSPAILPLHHPAESLHH</sequence>
<gene>
    <name evidence="3" type="ORF">M9458_028679</name>
</gene>
<reference evidence="3 4" key="1">
    <citation type="submission" date="2024-05" db="EMBL/GenBank/DDBJ databases">
        <title>Genome sequencing and assembly of Indian major carp, Cirrhinus mrigala (Hamilton, 1822).</title>
        <authorList>
            <person name="Mohindra V."/>
            <person name="Chowdhury L.M."/>
            <person name="Lal K."/>
            <person name="Jena J.K."/>
        </authorList>
    </citation>
    <scope>NUCLEOTIDE SEQUENCE [LARGE SCALE GENOMIC DNA]</scope>
    <source>
        <strain evidence="3">CM1030</strain>
        <tissue evidence="3">Blood</tissue>
    </source>
</reference>
<protein>
    <submittedName>
        <fullName evidence="3">Uncharacterized protein</fullName>
    </submittedName>
</protein>
<organism evidence="3 4">
    <name type="scientific">Cirrhinus mrigala</name>
    <name type="common">Mrigala</name>
    <dbReference type="NCBI Taxonomy" id="683832"/>
    <lineage>
        <taxon>Eukaryota</taxon>
        <taxon>Metazoa</taxon>
        <taxon>Chordata</taxon>
        <taxon>Craniata</taxon>
        <taxon>Vertebrata</taxon>
        <taxon>Euteleostomi</taxon>
        <taxon>Actinopterygii</taxon>
        <taxon>Neopterygii</taxon>
        <taxon>Teleostei</taxon>
        <taxon>Ostariophysi</taxon>
        <taxon>Cypriniformes</taxon>
        <taxon>Cyprinidae</taxon>
        <taxon>Labeoninae</taxon>
        <taxon>Labeonini</taxon>
        <taxon>Cirrhinus</taxon>
    </lineage>
</organism>
<feature type="chain" id="PRO_5044792604" evidence="2">
    <location>
        <begin position="25"/>
        <end position="61"/>
    </location>
</feature>
<proteinExistence type="predicted"/>
<dbReference type="Proteomes" id="UP001529510">
    <property type="component" value="Unassembled WGS sequence"/>
</dbReference>
<accession>A0ABD0PR47</accession>
<keyword evidence="4" id="KW-1185">Reference proteome</keyword>
<evidence type="ECO:0000313" key="3">
    <source>
        <dbReference type="EMBL" id="KAL0176349.1"/>
    </source>
</evidence>
<feature type="non-terminal residue" evidence="3">
    <location>
        <position position="61"/>
    </location>
</feature>
<feature type="signal peptide" evidence="2">
    <location>
        <begin position="1"/>
        <end position="24"/>
    </location>
</feature>
<dbReference type="AlphaFoldDB" id="A0ABD0PR47"/>
<feature type="region of interest" description="Disordered" evidence="1">
    <location>
        <begin position="37"/>
        <end position="61"/>
    </location>
</feature>
<evidence type="ECO:0000256" key="2">
    <source>
        <dbReference type="SAM" id="SignalP"/>
    </source>
</evidence>
<comment type="caution">
    <text evidence="3">The sequence shown here is derived from an EMBL/GenBank/DDBJ whole genome shotgun (WGS) entry which is preliminary data.</text>
</comment>
<evidence type="ECO:0000256" key="1">
    <source>
        <dbReference type="SAM" id="MobiDB-lite"/>
    </source>
</evidence>